<organism evidence="1 2">
    <name type="scientific">Morella rubra</name>
    <name type="common">Chinese bayberry</name>
    <dbReference type="NCBI Taxonomy" id="262757"/>
    <lineage>
        <taxon>Eukaryota</taxon>
        <taxon>Viridiplantae</taxon>
        <taxon>Streptophyta</taxon>
        <taxon>Embryophyta</taxon>
        <taxon>Tracheophyta</taxon>
        <taxon>Spermatophyta</taxon>
        <taxon>Magnoliopsida</taxon>
        <taxon>eudicotyledons</taxon>
        <taxon>Gunneridae</taxon>
        <taxon>Pentapetalae</taxon>
        <taxon>rosids</taxon>
        <taxon>fabids</taxon>
        <taxon>Fagales</taxon>
        <taxon>Myricaceae</taxon>
        <taxon>Morella</taxon>
    </lineage>
</organism>
<evidence type="ECO:0000313" key="2">
    <source>
        <dbReference type="Proteomes" id="UP000516437"/>
    </source>
</evidence>
<sequence length="377" mass="43073">MIPDLSTLRPPMNSSTFQDDSFPIAFPSFVFLDLHYCALSKSDFFMIFNFSSTLVALDLSGSDIISLPSIVRFVRLWELDLKDCKQLQQISELPSKIRKILASGCTSLKRFPQLSKVCQFNTCELQELQWVDLTGSNNIVVDIENSVPKGLLFQGHPTGHNFTFSARFLGSTIPKWFQHCEENSDENSFEVDVSALTNLDEISGIALYIIIGSSFGIHVENDHHPGIYVEYGGKYAGVPHYKRFEMTDLMDLDHVWLKYIGTHYIENNNGRVRALNRTNGMIIRSCGFYLVYKHEGVKKEDPVVHHEDSDVNLDVSEKKRRNSIHLMDGIQFSKRCRDDDDDDCNLESHWHPKQKTHSSTFGMQILDLEDGYDNSVE</sequence>
<dbReference type="AlphaFoldDB" id="A0A6A1WQ62"/>
<dbReference type="OrthoDB" id="1901675at2759"/>
<proteinExistence type="predicted"/>
<evidence type="ECO:0000313" key="1">
    <source>
        <dbReference type="EMBL" id="KAB1226813.1"/>
    </source>
</evidence>
<gene>
    <name evidence="1" type="ORF">CJ030_MR1G022045</name>
</gene>
<dbReference type="EMBL" id="RXIC02000019">
    <property type="protein sequence ID" value="KAB1226813.1"/>
    <property type="molecule type" value="Genomic_DNA"/>
</dbReference>
<accession>A0A6A1WQ62</accession>
<name>A0A6A1WQ62_9ROSI</name>
<evidence type="ECO:0008006" key="3">
    <source>
        <dbReference type="Google" id="ProtNLM"/>
    </source>
</evidence>
<dbReference type="Gene3D" id="3.80.10.10">
    <property type="entry name" value="Ribonuclease Inhibitor"/>
    <property type="match status" value="1"/>
</dbReference>
<protein>
    <recommendedName>
        <fullName evidence="3">TMV resistance protein N</fullName>
    </recommendedName>
</protein>
<reference evidence="1 2" key="1">
    <citation type="journal article" date="2019" name="Plant Biotechnol. J.">
        <title>The red bayberry genome and genetic basis of sex determination.</title>
        <authorList>
            <person name="Jia H.M."/>
            <person name="Jia H.J."/>
            <person name="Cai Q.L."/>
            <person name="Wang Y."/>
            <person name="Zhao H.B."/>
            <person name="Yang W.F."/>
            <person name="Wang G.Y."/>
            <person name="Li Y.H."/>
            <person name="Zhan D.L."/>
            <person name="Shen Y.T."/>
            <person name="Niu Q.F."/>
            <person name="Chang L."/>
            <person name="Qiu J."/>
            <person name="Zhao L."/>
            <person name="Xie H.B."/>
            <person name="Fu W.Y."/>
            <person name="Jin J."/>
            <person name="Li X.W."/>
            <person name="Jiao Y."/>
            <person name="Zhou C.C."/>
            <person name="Tu T."/>
            <person name="Chai C.Y."/>
            <person name="Gao J.L."/>
            <person name="Fan L.J."/>
            <person name="van de Weg E."/>
            <person name="Wang J.Y."/>
            <person name="Gao Z.S."/>
        </authorList>
    </citation>
    <scope>NUCLEOTIDE SEQUENCE [LARGE SCALE GENOMIC DNA]</scope>
    <source>
        <tissue evidence="1">Leaves</tissue>
    </source>
</reference>
<comment type="caution">
    <text evidence="1">The sequence shown here is derived from an EMBL/GenBank/DDBJ whole genome shotgun (WGS) entry which is preliminary data.</text>
</comment>
<dbReference type="Proteomes" id="UP000516437">
    <property type="component" value="Chromosome 1"/>
</dbReference>
<dbReference type="InterPro" id="IPR032675">
    <property type="entry name" value="LRR_dom_sf"/>
</dbReference>
<keyword evidence="2" id="KW-1185">Reference proteome</keyword>
<dbReference type="SUPFAM" id="SSF52058">
    <property type="entry name" value="L domain-like"/>
    <property type="match status" value="1"/>
</dbReference>